<organism evidence="2 3">
    <name type="scientific">Liparis tanakae</name>
    <name type="common">Tanaka's snailfish</name>
    <dbReference type="NCBI Taxonomy" id="230148"/>
    <lineage>
        <taxon>Eukaryota</taxon>
        <taxon>Metazoa</taxon>
        <taxon>Chordata</taxon>
        <taxon>Craniata</taxon>
        <taxon>Vertebrata</taxon>
        <taxon>Euteleostomi</taxon>
        <taxon>Actinopterygii</taxon>
        <taxon>Neopterygii</taxon>
        <taxon>Teleostei</taxon>
        <taxon>Neoteleostei</taxon>
        <taxon>Acanthomorphata</taxon>
        <taxon>Eupercaria</taxon>
        <taxon>Perciformes</taxon>
        <taxon>Cottioidei</taxon>
        <taxon>Cottales</taxon>
        <taxon>Liparidae</taxon>
        <taxon>Liparis</taxon>
    </lineage>
</organism>
<protein>
    <submittedName>
        <fullName evidence="2">Sarcosine dehydrogenase, mitochondrial</fullName>
    </submittedName>
</protein>
<reference evidence="2 3" key="1">
    <citation type="submission" date="2019-03" db="EMBL/GenBank/DDBJ databases">
        <title>First draft genome of Liparis tanakae, snailfish: a comprehensive survey of snailfish specific genes.</title>
        <authorList>
            <person name="Kim W."/>
            <person name="Song I."/>
            <person name="Jeong J.-H."/>
            <person name="Kim D."/>
            <person name="Kim S."/>
            <person name="Ryu S."/>
            <person name="Song J.Y."/>
            <person name="Lee S.K."/>
        </authorList>
    </citation>
    <scope>NUCLEOTIDE SEQUENCE [LARGE SCALE GENOMIC DNA]</scope>
    <source>
        <tissue evidence="2">Muscle</tissue>
    </source>
</reference>
<evidence type="ECO:0000313" key="2">
    <source>
        <dbReference type="EMBL" id="TNN70720.1"/>
    </source>
</evidence>
<keyword evidence="3" id="KW-1185">Reference proteome</keyword>
<dbReference type="EMBL" id="SRLO01000159">
    <property type="protein sequence ID" value="TNN70720.1"/>
    <property type="molecule type" value="Genomic_DNA"/>
</dbReference>
<evidence type="ECO:0000313" key="3">
    <source>
        <dbReference type="Proteomes" id="UP000314294"/>
    </source>
</evidence>
<accession>A0A4Z2HYV2</accession>
<dbReference type="OrthoDB" id="498204at2759"/>
<gene>
    <name evidence="2" type="primary">SARDH</name>
    <name evidence="2" type="ORF">EYF80_019003</name>
</gene>
<dbReference type="Gene3D" id="2.40.30.110">
    <property type="entry name" value="Aminomethyltransferase beta-barrel domains"/>
    <property type="match status" value="1"/>
</dbReference>
<dbReference type="InterPro" id="IPR013977">
    <property type="entry name" value="GcvT_C"/>
</dbReference>
<sequence>MFGLEAIFRNGVPVGQLRRSDYGFFVDKTIGFGYIRNPDGGVVSADFIRSGDFTLERMGVMYKAKAHLKSPFDPENKRHCPHPSPRQVGVQLGCKYMDSSWRKSLDPPADGQRSRCFKDRAPTKMIQSERSQAGRDTRLYEAPVGGLLIWDDDVRRMNVQRLHVWRQGGRRRVGPQHQHPLESCVDPGQVQLLQFPEHHQVSVGQLPAVGHPQDHAVFDVCHPQLHVDLLVGVADVPGQLEVPLWVKRHAEGHGERREGAVGA</sequence>
<dbReference type="AlphaFoldDB" id="A0A4Z2HYV2"/>
<evidence type="ECO:0000259" key="1">
    <source>
        <dbReference type="Pfam" id="PF08669"/>
    </source>
</evidence>
<dbReference type="Proteomes" id="UP000314294">
    <property type="component" value="Unassembled WGS sequence"/>
</dbReference>
<comment type="caution">
    <text evidence="2">The sequence shown here is derived from an EMBL/GenBank/DDBJ whole genome shotgun (WGS) entry which is preliminary data.</text>
</comment>
<dbReference type="InterPro" id="IPR029043">
    <property type="entry name" value="GcvT/YgfZ_C"/>
</dbReference>
<proteinExistence type="predicted"/>
<feature type="domain" description="Aminomethyltransferase C-terminal" evidence="1">
    <location>
        <begin position="3"/>
        <end position="72"/>
    </location>
</feature>
<name>A0A4Z2HYV2_9TELE</name>
<dbReference type="SUPFAM" id="SSF101790">
    <property type="entry name" value="Aminomethyltransferase beta-barrel domain"/>
    <property type="match status" value="1"/>
</dbReference>
<dbReference type="Pfam" id="PF08669">
    <property type="entry name" value="GCV_T_C"/>
    <property type="match status" value="1"/>
</dbReference>